<dbReference type="Proteomes" id="UP000198341">
    <property type="component" value="Chromosome 8"/>
</dbReference>
<reference evidence="4 5" key="1">
    <citation type="submission" date="2011-10" db="EMBL/GenBank/DDBJ databases">
        <authorList>
            <person name="Genoscope - CEA"/>
        </authorList>
    </citation>
    <scope>NUCLEOTIDE SEQUENCE [LARGE SCALE GENOMIC DNA]</scope>
    <source>
        <strain evidence="4 5">RCC 1105</strain>
    </source>
</reference>
<proteinExistence type="inferred from homology"/>
<dbReference type="PANTHER" id="PTHR34557:SF1">
    <property type="entry name" value="PHYTOCHROMOBILIN:FERREDOXIN OXIDOREDUCTASE, CHLOROPLASTIC"/>
    <property type="match status" value="1"/>
</dbReference>
<evidence type="ECO:0000256" key="3">
    <source>
        <dbReference type="SAM" id="MobiDB-lite"/>
    </source>
</evidence>
<name>K8EZ24_9CHLO</name>
<dbReference type="Pfam" id="PF05996">
    <property type="entry name" value="Fe_bilin_red"/>
    <property type="match status" value="1"/>
</dbReference>
<comment type="similarity">
    <text evidence="1">Belongs to the HY2 family.</text>
</comment>
<dbReference type="GO" id="GO:0010024">
    <property type="term" value="P:phytochromobilin biosynthetic process"/>
    <property type="evidence" value="ECO:0007669"/>
    <property type="project" value="InterPro"/>
</dbReference>
<evidence type="ECO:0000313" key="4">
    <source>
        <dbReference type="EMBL" id="CCO17760.1"/>
    </source>
</evidence>
<dbReference type="Gene3D" id="3.40.1500.20">
    <property type="match status" value="1"/>
</dbReference>
<feature type="compositionally biased region" description="Basic residues" evidence="3">
    <location>
        <begin position="18"/>
        <end position="36"/>
    </location>
</feature>
<keyword evidence="5" id="KW-1185">Reference proteome</keyword>
<accession>K8EZ24</accession>
<dbReference type="PANTHER" id="PTHR34557">
    <property type="entry name" value="PHYTOCHROMOBILIN:FERREDOXIN OXIDOREDUCTASE, CHLOROPLASTIC"/>
    <property type="match status" value="1"/>
</dbReference>
<dbReference type="RefSeq" id="XP_007511639.1">
    <property type="nucleotide sequence ID" value="XM_007511577.1"/>
</dbReference>
<organism evidence="4 5">
    <name type="scientific">Bathycoccus prasinos</name>
    <dbReference type="NCBI Taxonomy" id="41875"/>
    <lineage>
        <taxon>Eukaryota</taxon>
        <taxon>Viridiplantae</taxon>
        <taxon>Chlorophyta</taxon>
        <taxon>Mamiellophyceae</taxon>
        <taxon>Mamiellales</taxon>
        <taxon>Bathycoccaceae</taxon>
        <taxon>Bathycoccus</taxon>
    </lineage>
</organism>
<keyword evidence="2" id="KW-0560">Oxidoreductase</keyword>
<dbReference type="STRING" id="41875.K8EZ24"/>
<protein>
    <submittedName>
        <fullName evidence="4">Phycocyanobilin:ferredoxin oxidoreductase</fullName>
    </submittedName>
</protein>
<gene>
    <name evidence="4" type="ORF">Bathy08g04220</name>
</gene>
<feature type="compositionally biased region" description="Basic and acidic residues" evidence="3">
    <location>
        <begin position="205"/>
        <end position="216"/>
    </location>
</feature>
<evidence type="ECO:0000256" key="2">
    <source>
        <dbReference type="ARBA" id="ARBA00023002"/>
    </source>
</evidence>
<feature type="compositionally biased region" description="Low complexity" evidence="3">
    <location>
        <begin position="163"/>
        <end position="175"/>
    </location>
</feature>
<dbReference type="GO" id="GO:0050897">
    <property type="term" value="F:cobalt ion binding"/>
    <property type="evidence" value="ECO:0007669"/>
    <property type="project" value="InterPro"/>
</dbReference>
<dbReference type="EMBL" id="FO082271">
    <property type="protein sequence ID" value="CCO17760.1"/>
    <property type="molecule type" value="Genomic_DNA"/>
</dbReference>
<dbReference type="InterPro" id="IPR009249">
    <property type="entry name" value="Ferredoxin-dep_bilin_Rdtase"/>
</dbReference>
<evidence type="ECO:0000313" key="5">
    <source>
        <dbReference type="Proteomes" id="UP000198341"/>
    </source>
</evidence>
<feature type="compositionally biased region" description="Acidic residues" evidence="3">
    <location>
        <begin position="178"/>
        <end position="189"/>
    </location>
</feature>
<feature type="region of interest" description="Disordered" evidence="3">
    <location>
        <begin position="163"/>
        <end position="216"/>
    </location>
</feature>
<feature type="region of interest" description="Disordered" evidence="3">
    <location>
        <begin position="18"/>
        <end position="86"/>
    </location>
</feature>
<dbReference type="GO" id="GO:0016636">
    <property type="term" value="F:oxidoreductase activity, acting on the CH-CH group of donors, iron-sulfur protein as acceptor"/>
    <property type="evidence" value="ECO:0007669"/>
    <property type="project" value="InterPro"/>
</dbReference>
<sequence length="468" mass="53679">MAESSSFICAYSSFCAHRRHQQKRQHHGRRRLRRRSSAAFWNDDDEKNNNDKSNDDDDDEAKRIAEVLYGKDKDKEERRRGRKDDDFEFADDEAERRYYQSLPRTLERDSGGFGGTSGRSKRSGSARTSWDISDAPEDSAIVELAKVIERKWEEEAFAFAAATSTRTMQTTSTTTRSDEEDAEDNDDSVSEFPTAPELKSVRAFPEGREDGNDGRNGKSWIRIENVCLRSKRTFRKMHLELAWGPMDFVVLHCVIYPHAIVDAPIFAGDVVGFRGRMSLSIVDLAPTKKEEHDEDDDIFDAFVSGLESRKRIEETLEKRPLPEWGEAILSSKCVCIGGDKDQIENQKQFELFREYFLDVMDGYLFLASTASDKNILKDTVRAYKTNQKVALGNHPKDDDVNDDDDEDDHPSFALPDALLRLKKQILFCEKQLTNEKTRAVLERAMGSRLCERYMTEVLFDVNERTPLS</sequence>
<evidence type="ECO:0000256" key="1">
    <source>
        <dbReference type="ARBA" id="ARBA00006908"/>
    </source>
</evidence>
<feature type="compositionally biased region" description="Basic and acidic residues" evidence="3">
    <location>
        <begin position="60"/>
        <end position="85"/>
    </location>
</feature>
<dbReference type="KEGG" id="bpg:Bathy08g04220"/>
<dbReference type="GeneID" id="19014401"/>
<feature type="region of interest" description="Disordered" evidence="3">
    <location>
        <begin position="98"/>
        <end position="132"/>
    </location>
</feature>
<dbReference type="AlphaFoldDB" id="K8EZ24"/>
<dbReference type="OrthoDB" id="496703at2759"/>